<organism evidence="6">
    <name type="scientific">Ignisphaera aggregans</name>
    <dbReference type="NCBI Taxonomy" id="334771"/>
    <lineage>
        <taxon>Archaea</taxon>
        <taxon>Thermoproteota</taxon>
        <taxon>Thermoprotei</taxon>
        <taxon>Desulfurococcales</taxon>
        <taxon>Desulfurococcaceae</taxon>
        <taxon>Ignisphaera</taxon>
    </lineage>
</organism>
<evidence type="ECO:0000259" key="4">
    <source>
        <dbReference type="SMART" id="SM00653"/>
    </source>
</evidence>
<dbReference type="SUPFAM" id="SSF75689">
    <property type="entry name" value="Zinc-binding domain of translation initiation factor 2 beta"/>
    <property type="match status" value="1"/>
</dbReference>
<dbReference type="AlphaFoldDB" id="A0A7C4NQ22"/>
<dbReference type="GO" id="GO:0003743">
    <property type="term" value="F:translation initiation factor activity"/>
    <property type="evidence" value="ECO:0007669"/>
    <property type="project" value="UniProtKB-KW"/>
</dbReference>
<keyword evidence="2 6" id="KW-0396">Initiation factor</keyword>
<evidence type="ECO:0000313" key="6">
    <source>
        <dbReference type="EMBL" id="HGQ65191.1"/>
    </source>
</evidence>
<dbReference type="InterPro" id="IPR045196">
    <property type="entry name" value="IF2/IF5"/>
</dbReference>
<dbReference type="InterPro" id="IPR016189">
    <property type="entry name" value="Transl_init_fac_IF2/IF5_N"/>
</dbReference>
<comment type="similarity">
    <text evidence="1">Belongs to the eIF-2-beta/eIF-5 family.</text>
</comment>
<evidence type="ECO:0000256" key="3">
    <source>
        <dbReference type="ARBA" id="ARBA00022917"/>
    </source>
</evidence>
<name>A0A7C4NQ22_9CREN</name>
<dbReference type="SMART" id="SM00653">
    <property type="entry name" value="eIF2B_5"/>
    <property type="match status" value="1"/>
</dbReference>
<sequence>MLERLYKQLPSKLTGKAYDIPSLDVEYIGEHTYIRNFAQVCERLRRDPRITMRYFLKELGKPGAVDDKNNLIIYGPIKSQTIRDLYNRFLETYVKCPTCGSYDTELHREGKVFYIRCLACGAISYVKPI</sequence>
<protein>
    <submittedName>
        <fullName evidence="6">Translation initiation factor IF-2 subunit beta</fullName>
    </submittedName>
</protein>
<dbReference type="InterPro" id="IPR016190">
    <property type="entry name" value="Transl_init_fac_IF2/IF5_Zn-bd"/>
</dbReference>
<dbReference type="EMBL" id="DTBD01000073">
    <property type="protein sequence ID" value="HGQ65191.1"/>
    <property type="molecule type" value="Genomic_DNA"/>
</dbReference>
<dbReference type="Pfam" id="PF01873">
    <property type="entry name" value="eIF-5_eIF-2B"/>
    <property type="match status" value="1"/>
</dbReference>
<feature type="domain" description="Translation initiation factor IF2/IF5" evidence="4">
    <location>
        <begin position="15"/>
        <end position="123"/>
    </location>
</feature>
<gene>
    <name evidence="6" type="ORF">ENU08_08115</name>
    <name evidence="5" type="ORF">ENU41_06075</name>
</gene>
<dbReference type="Gene3D" id="3.30.30.170">
    <property type="match status" value="1"/>
</dbReference>
<dbReference type="PANTHER" id="PTHR23001:SF3">
    <property type="entry name" value="EUKARYOTIC TRANSLATION INITIATION FACTOR 2 SUBUNIT 2"/>
    <property type="match status" value="1"/>
</dbReference>
<dbReference type="NCBIfam" id="NF003067">
    <property type="entry name" value="PRK03988.1"/>
    <property type="match status" value="1"/>
</dbReference>
<evidence type="ECO:0000256" key="1">
    <source>
        <dbReference type="ARBA" id="ARBA00010397"/>
    </source>
</evidence>
<keyword evidence="3" id="KW-0648">Protein biosynthesis</keyword>
<evidence type="ECO:0000313" key="5">
    <source>
        <dbReference type="EMBL" id="HGQ36226.1"/>
    </source>
</evidence>
<accession>A0A7C4NQ22</accession>
<reference evidence="6" key="1">
    <citation type="journal article" date="2020" name="mSystems">
        <title>Genome- and Community-Level Interaction Insights into Carbon Utilization and Element Cycling Functions of Hydrothermarchaeota in Hydrothermal Sediment.</title>
        <authorList>
            <person name="Zhou Z."/>
            <person name="Liu Y."/>
            <person name="Xu W."/>
            <person name="Pan J."/>
            <person name="Luo Z.H."/>
            <person name="Li M."/>
        </authorList>
    </citation>
    <scope>NUCLEOTIDE SEQUENCE [LARGE SCALE GENOMIC DNA]</scope>
    <source>
        <strain evidence="6">SpSt-637</strain>
        <strain evidence="5">SpSt-667</strain>
    </source>
</reference>
<comment type="caution">
    <text evidence="6">The sequence shown here is derived from an EMBL/GenBank/DDBJ whole genome shotgun (WGS) entry which is preliminary data.</text>
</comment>
<dbReference type="EMBL" id="DTCK01000039">
    <property type="protein sequence ID" value="HGQ36226.1"/>
    <property type="molecule type" value="Genomic_DNA"/>
</dbReference>
<dbReference type="SUPFAM" id="SSF100966">
    <property type="entry name" value="Translation initiation factor 2 beta, aIF2beta, N-terminal domain"/>
    <property type="match status" value="1"/>
</dbReference>
<evidence type="ECO:0000256" key="2">
    <source>
        <dbReference type="ARBA" id="ARBA00022540"/>
    </source>
</evidence>
<dbReference type="PANTHER" id="PTHR23001">
    <property type="entry name" value="EUKARYOTIC TRANSLATION INITIATION FACTOR"/>
    <property type="match status" value="1"/>
</dbReference>
<dbReference type="InterPro" id="IPR002735">
    <property type="entry name" value="Transl_init_fac_IF2/IF5_dom"/>
</dbReference>
<proteinExistence type="inferred from homology"/>